<dbReference type="AlphaFoldDB" id="A0A0A5G2U4"/>
<keyword evidence="2" id="KW-0479">Metal-binding</keyword>
<dbReference type="Proteomes" id="UP000030401">
    <property type="component" value="Unassembled WGS sequence"/>
</dbReference>
<evidence type="ECO:0000256" key="1">
    <source>
        <dbReference type="ARBA" id="ARBA00001946"/>
    </source>
</evidence>
<protein>
    <recommendedName>
        <fullName evidence="7">Haloacid dehalogenase</fullName>
    </recommendedName>
</protein>
<dbReference type="InterPro" id="IPR036412">
    <property type="entry name" value="HAD-like_sf"/>
</dbReference>
<organism evidence="5 6">
    <name type="scientific">Pontibacillus litoralis JSM 072002</name>
    <dbReference type="NCBI Taxonomy" id="1385512"/>
    <lineage>
        <taxon>Bacteria</taxon>
        <taxon>Bacillati</taxon>
        <taxon>Bacillota</taxon>
        <taxon>Bacilli</taxon>
        <taxon>Bacillales</taxon>
        <taxon>Bacillaceae</taxon>
        <taxon>Pontibacillus</taxon>
    </lineage>
</organism>
<dbReference type="InterPro" id="IPR006439">
    <property type="entry name" value="HAD-SF_hydro_IA"/>
</dbReference>
<gene>
    <name evidence="5" type="ORF">N784_05280</name>
</gene>
<comment type="caution">
    <text evidence="5">The sequence shown here is derived from an EMBL/GenBank/DDBJ whole genome shotgun (WGS) entry which is preliminary data.</text>
</comment>
<keyword evidence="3" id="KW-0378">Hydrolase</keyword>
<dbReference type="SFLD" id="SFLDG01129">
    <property type="entry name" value="C1.5:_HAD__Beta-PGM__Phosphata"/>
    <property type="match status" value="1"/>
</dbReference>
<dbReference type="SUPFAM" id="SSF56784">
    <property type="entry name" value="HAD-like"/>
    <property type="match status" value="1"/>
</dbReference>
<dbReference type="PANTHER" id="PTHR46470">
    <property type="entry name" value="N-ACYLNEURAMINATE-9-PHOSPHATASE"/>
    <property type="match status" value="1"/>
</dbReference>
<dbReference type="OrthoDB" id="9809962at2"/>
<reference evidence="5 6" key="1">
    <citation type="submission" date="2013-08" db="EMBL/GenBank/DDBJ databases">
        <authorList>
            <person name="Huang J."/>
            <person name="Wang G."/>
        </authorList>
    </citation>
    <scope>NUCLEOTIDE SEQUENCE [LARGE SCALE GENOMIC DNA]</scope>
    <source>
        <strain evidence="5 6">JSM 072002</strain>
    </source>
</reference>
<proteinExistence type="predicted"/>
<evidence type="ECO:0000313" key="6">
    <source>
        <dbReference type="Proteomes" id="UP000030401"/>
    </source>
</evidence>
<evidence type="ECO:0008006" key="7">
    <source>
        <dbReference type="Google" id="ProtNLM"/>
    </source>
</evidence>
<dbReference type="EMBL" id="AVPG01000014">
    <property type="protein sequence ID" value="KGX86364.1"/>
    <property type="molecule type" value="Genomic_DNA"/>
</dbReference>
<dbReference type="Gene3D" id="3.40.50.1000">
    <property type="entry name" value="HAD superfamily/HAD-like"/>
    <property type="match status" value="1"/>
</dbReference>
<keyword evidence="4" id="KW-0460">Magnesium</keyword>
<dbReference type="GO" id="GO:0044281">
    <property type="term" value="P:small molecule metabolic process"/>
    <property type="evidence" value="ECO:0007669"/>
    <property type="project" value="UniProtKB-ARBA"/>
</dbReference>
<dbReference type="Gene3D" id="1.10.150.520">
    <property type="match status" value="1"/>
</dbReference>
<dbReference type="InterPro" id="IPR041492">
    <property type="entry name" value="HAD_2"/>
</dbReference>
<evidence type="ECO:0000313" key="5">
    <source>
        <dbReference type="EMBL" id="KGX86364.1"/>
    </source>
</evidence>
<dbReference type="NCBIfam" id="TIGR01549">
    <property type="entry name" value="HAD-SF-IA-v1"/>
    <property type="match status" value="1"/>
</dbReference>
<dbReference type="GO" id="GO:0046872">
    <property type="term" value="F:metal ion binding"/>
    <property type="evidence" value="ECO:0007669"/>
    <property type="project" value="UniProtKB-KW"/>
</dbReference>
<dbReference type="GO" id="GO:0016791">
    <property type="term" value="F:phosphatase activity"/>
    <property type="evidence" value="ECO:0007669"/>
    <property type="project" value="TreeGrafter"/>
</dbReference>
<comment type="cofactor">
    <cofactor evidence="1">
        <name>Mg(2+)</name>
        <dbReference type="ChEBI" id="CHEBI:18420"/>
    </cofactor>
</comment>
<evidence type="ECO:0000256" key="2">
    <source>
        <dbReference type="ARBA" id="ARBA00022723"/>
    </source>
</evidence>
<keyword evidence="6" id="KW-1185">Reference proteome</keyword>
<dbReference type="Pfam" id="PF13419">
    <property type="entry name" value="HAD_2"/>
    <property type="match status" value="1"/>
</dbReference>
<dbReference type="STRING" id="1385512.N784_05280"/>
<dbReference type="InterPro" id="IPR023214">
    <property type="entry name" value="HAD_sf"/>
</dbReference>
<dbReference type="PANTHER" id="PTHR46470:SF2">
    <property type="entry name" value="GLYCERALDEHYDE 3-PHOSPHATE PHOSPHATASE"/>
    <property type="match status" value="1"/>
</dbReference>
<evidence type="ECO:0000256" key="4">
    <source>
        <dbReference type="ARBA" id="ARBA00022842"/>
    </source>
</evidence>
<accession>A0A0A5G2U4</accession>
<dbReference type="InterPro" id="IPR051400">
    <property type="entry name" value="HAD-like_hydrolase"/>
</dbReference>
<dbReference type="eggNOG" id="COG1011">
    <property type="taxonomic scope" value="Bacteria"/>
</dbReference>
<sequence>MIKAVIFDMDDTLFNEKDYNYSGFYHVSKYIAMKIKEINSNDLYKEMIDVFNDGTRGNIFNLALKRFEIEDYFNVNDLVNIYRNHIPKIELYNDANEALTILKQLNYKLGVITDGYSNAQWQKIKALKLDQRVDTVIITDDIGRDYWKPSSVPFQKALQDLNINGFESIYVGDNPHKDFSGAKKLDIYTIRVLRGKCKYDKVENEKEADETVKDLRDILEIVNKKELFYEDRI</sequence>
<dbReference type="RefSeq" id="WP_036834607.1">
    <property type="nucleotide sequence ID" value="NZ_AVPG01000014.1"/>
</dbReference>
<name>A0A0A5G2U4_9BACI</name>
<dbReference type="SFLD" id="SFLDS00003">
    <property type="entry name" value="Haloacid_Dehalogenase"/>
    <property type="match status" value="1"/>
</dbReference>
<evidence type="ECO:0000256" key="3">
    <source>
        <dbReference type="ARBA" id="ARBA00022801"/>
    </source>
</evidence>